<organism evidence="4 5">
    <name type="scientific">Acetobacter suratthaniensis</name>
    <dbReference type="NCBI Taxonomy" id="1502841"/>
    <lineage>
        <taxon>Bacteria</taxon>
        <taxon>Pseudomonadati</taxon>
        <taxon>Pseudomonadota</taxon>
        <taxon>Alphaproteobacteria</taxon>
        <taxon>Acetobacterales</taxon>
        <taxon>Acetobacteraceae</taxon>
        <taxon>Acetobacter</taxon>
    </lineage>
</organism>
<dbReference type="InterPro" id="IPR006076">
    <property type="entry name" value="FAD-dep_OxRdtase"/>
</dbReference>
<keyword evidence="2" id="KW-0560">Oxidoreductase</keyword>
<dbReference type="PANTHER" id="PTHR13847:SF280">
    <property type="entry name" value="D-AMINO ACID DEHYDROGENASE"/>
    <property type="match status" value="1"/>
</dbReference>
<reference evidence="4 5" key="1">
    <citation type="submission" date="2021-03" db="EMBL/GenBank/DDBJ databases">
        <title>The complete genome sequence of Acetobacter suratthaniensis TBRC 1719.</title>
        <authorList>
            <person name="Charoenyingcharoen P."/>
            <person name="Yukphan P."/>
        </authorList>
    </citation>
    <scope>NUCLEOTIDE SEQUENCE [LARGE SCALE GENOMIC DNA]</scope>
    <source>
        <strain evidence="4 5">TBRC 1719</strain>
    </source>
</reference>
<evidence type="ECO:0000313" key="4">
    <source>
        <dbReference type="EMBL" id="MBO1326951.1"/>
    </source>
</evidence>
<comment type="caution">
    <text evidence="4">The sequence shown here is derived from an EMBL/GenBank/DDBJ whole genome shotgun (WGS) entry which is preliminary data.</text>
</comment>
<evidence type="ECO:0000259" key="3">
    <source>
        <dbReference type="Pfam" id="PF01266"/>
    </source>
</evidence>
<dbReference type="PANTHER" id="PTHR13847">
    <property type="entry name" value="SARCOSINE DEHYDROGENASE-RELATED"/>
    <property type="match status" value="1"/>
</dbReference>
<keyword evidence="5" id="KW-1185">Reference proteome</keyword>
<evidence type="ECO:0000313" key="5">
    <source>
        <dbReference type="Proteomes" id="UP000664399"/>
    </source>
</evidence>
<dbReference type="Gene3D" id="3.50.50.60">
    <property type="entry name" value="FAD/NAD(P)-binding domain"/>
    <property type="match status" value="2"/>
</dbReference>
<accession>A0ABS3LH86</accession>
<protein>
    <submittedName>
        <fullName evidence="4">D-amino acid dehydrogenase</fullName>
    </submittedName>
</protein>
<dbReference type="Gene3D" id="3.30.9.10">
    <property type="entry name" value="D-Amino Acid Oxidase, subunit A, domain 2"/>
    <property type="match status" value="1"/>
</dbReference>
<dbReference type="Proteomes" id="UP000664399">
    <property type="component" value="Unassembled WGS sequence"/>
</dbReference>
<feature type="domain" description="FAD dependent oxidoreductase" evidence="3">
    <location>
        <begin position="2"/>
        <end position="398"/>
    </location>
</feature>
<evidence type="ECO:0000256" key="2">
    <source>
        <dbReference type="ARBA" id="ARBA00023002"/>
    </source>
</evidence>
<dbReference type="InterPro" id="IPR036188">
    <property type="entry name" value="FAD/NAD-bd_sf"/>
</dbReference>
<gene>
    <name evidence="4" type="ORF">J2D75_00485</name>
</gene>
<dbReference type="SUPFAM" id="SSF51905">
    <property type="entry name" value="FAD/NAD(P)-binding domain"/>
    <property type="match status" value="1"/>
</dbReference>
<dbReference type="NCBIfam" id="NF001933">
    <property type="entry name" value="PRK00711.1"/>
    <property type="match status" value="1"/>
</dbReference>
<dbReference type="RefSeq" id="WP_207851742.1">
    <property type="nucleotide sequence ID" value="NZ_JAFVMG010000001.1"/>
</dbReference>
<name>A0ABS3LH86_9PROT</name>
<sequence length="420" mass="45764">MKVIILGAGVIGVTSAWYLSQLGHDVTVIDRQPEAASETSSTGTGQITPGCAFPWARPGLPLQAMRWLLSPQDSPLRLRKWPDPAMLRWLGLFMNNCSARAYALNAARMHRVAEYSLHCLDALRQETGITFDDRQDGLIRLFRTHKQMEQARRTAPLLSEAGIAHTFMTVEGILEHEPGLAHSAPLLVGGLRLAREQSGSASLFTRRLARMAQAAGVRFLYNTAIQGLDASTDRILCVRTSAGRLSADSYLLALGSYSPNLLRKLNIRLPVYPIKAYSLSLPLTDESHAPLSMVEDISHHVSITRLGRHIRLSGSADLGGYTLKSSPRLRTVMELSFSELFGGGDLAEATSWTGLSPCTPDSTPIIGRADPFSNLWLNTGHGMLGWTMACGAARVVSDQISGLQPEIPALDLSLSRYRPA</sequence>
<dbReference type="Pfam" id="PF01266">
    <property type="entry name" value="DAO"/>
    <property type="match status" value="1"/>
</dbReference>
<dbReference type="EMBL" id="JAFVMG010000001">
    <property type="protein sequence ID" value="MBO1326951.1"/>
    <property type="molecule type" value="Genomic_DNA"/>
</dbReference>
<comment type="similarity">
    <text evidence="1">Belongs to the DadA oxidoreductase family.</text>
</comment>
<evidence type="ECO:0000256" key="1">
    <source>
        <dbReference type="ARBA" id="ARBA00009410"/>
    </source>
</evidence>
<proteinExistence type="inferred from homology"/>